<evidence type="ECO:0000256" key="1">
    <source>
        <dbReference type="SAM" id="Phobius"/>
    </source>
</evidence>
<accession>A0ABU9Y7R1</accession>
<proteinExistence type="predicted"/>
<dbReference type="EMBL" id="JBDIME010000021">
    <property type="protein sequence ID" value="MEN2791855.1"/>
    <property type="molecule type" value="Genomic_DNA"/>
</dbReference>
<comment type="caution">
    <text evidence="2">The sequence shown here is derived from an EMBL/GenBank/DDBJ whole genome shotgun (WGS) entry which is preliminary data.</text>
</comment>
<sequence length="93" mass="9932">MSEDERVALVDFIAANPEAGVSLGGGLRKVRVAREGGGKSGGYRTVFVFGGTYIPIFLVTVFAKNEKDNLGRAEQAELIAMSKALLAHYGDRT</sequence>
<keyword evidence="3" id="KW-1185">Reference proteome</keyword>
<reference evidence="2 3" key="1">
    <citation type="submission" date="2024-05" db="EMBL/GenBank/DDBJ databases">
        <authorList>
            <person name="Liu Q."/>
            <person name="Xin Y.-H."/>
        </authorList>
    </citation>
    <scope>NUCLEOTIDE SEQUENCE [LARGE SCALE GENOMIC DNA]</scope>
    <source>
        <strain evidence="2 3">CGMCC 1.10181</strain>
    </source>
</reference>
<name>A0ABU9Y7R1_9SPHN</name>
<keyword evidence="1" id="KW-1133">Transmembrane helix</keyword>
<feature type="transmembrane region" description="Helical" evidence="1">
    <location>
        <begin position="43"/>
        <end position="63"/>
    </location>
</feature>
<dbReference type="RefSeq" id="WP_343888816.1">
    <property type="nucleotide sequence ID" value="NZ_BAAAEH010000013.1"/>
</dbReference>
<dbReference type="InterPro" id="IPR009387">
    <property type="entry name" value="HigB-2"/>
</dbReference>
<evidence type="ECO:0000313" key="3">
    <source>
        <dbReference type="Proteomes" id="UP001419910"/>
    </source>
</evidence>
<keyword evidence="1" id="KW-0812">Transmembrane</keyword>
<protein>
    <submittedName>
        <fullName evidence="2">Type II toxin-antitoxin system RelE/ParE family toxin</fullName>
    </submittedName>
</protein>
<evidence type="ECO:0000313" key="2">
    <source>
        <dbReference type="EMBL" id="MEN2791855.1"/>
    </source>
</evidence>
<dbReference type="Proteomes" id="UP001419910">
    <property type="component" value="Unassembled WGS sequence"/>
</dbReference>
<organism evidence="2 3">
    <name type="scientific">Sphingomonas oligophenolica</name>
    <dbReference type="NCBI Taxonomy" id="301154"/>
    <lineage>
        <taxon>Bacteria</taxon>
        <taxon>Pseudomonadati</taxon>
        <taxon>Pseudomonadota</taxon>
        <taxon>Alphaproteobacteria</taxon>
        <taxon>Sphingomonadales</taxon>
        <taxon>Sphingomonadaceae</taxon>
        <taxon>Sphingomonas</taxon>
    </lineage>
</organism>
<dbReference type="Pfam" id="PF06296">
    <property type="entry name" value="RelE"/>
    <property type="match status" value="1"/>
</dbReference>
<gene>
    <name evidence="2" type="ORF">ABC974_19645</name>
</gene>
<dbReference type="PIRSF" id="PIRSF039032">
    <property type="entry name" value="HigB-2"/>
    <property type="match status" value="1"/>
</dbReference>
<keyword evidence="1" id="KW-0472">Membrane</keyword>